<dbReference type="InterPro" id="IPR013083">
    <property type="entry name" value="Znf_RING/FYVE/PHD"/>
</dbReference>
<dbReference type="EMBL" id="ASPP01028069">
    <property type="protein sequence ID" value="ETO05491.1"/>
    <property type="molecule type" value="Genomic_DNA"/>
</dbReference>
<keyword evidence="2" id="KW-1185">Reference proteome</keyword>
<evidence type="ECO:0000313" key="1">
    <source>
        <dbReference type="EMBL" id="ETO05491.1"/>
    </source>
</evidence>
<evidence type="ECO:0000313" key="2">
    <source>
        <dbReference type="Proteomes" id="UP000023152"/>
    </source>
</evidence>
<organism evidence="1 2">
    <name type="scientific">Reticulomyxa filosa</name>
    <dbReference type="NCBI Taxonomy" id="46433"/>
    <lineage>
        <taxon>Eukaryota</taxon>
        <taxon>Sar</taxon>
        <taxon>Rhizaria</taxon>
        <taxon>Retaria</taxon>
        <taxon>Foraminifera</taxon>
        <taxon>Monothalamids</taxon>
        <taxon>Reticulomyxidae</taxon>
        <taxon>Reticulomyxa</taxon>
    </lineage>
</organism>
<sequence>MKYLWQDFPEASAKDIDELKNNEFMKYYAHGKYYKITKVTANETYQENIKTRKRRPIRKIIEKSSNKDTSKNKKNENLYNIDLCVVCIDKQRTHIVCPCFHFCICQAVVKASTSVQFVELQSKIQIRFFFPKNIFFNLKQI</sequence>
<protein>
    <submittedName>
        <fullName evidence="1">Uncharacterized protein</fullName>
    </submittedName>
</protein>
<dbReference type="Proteomes" id="UP000023152">
    <property type="component" value="Unassembled WGS sequence"/>
</dbReference>
<proteinExistence type="predicted"/>
<dbReference type="AlphaFoldDB" id="X6LVV5"/>
<dbReference type="Gene3D" id="3.30.40.10">
    <property type="entry name" value="Zinc/RING finger domain, C3HC4 (zinc finger)"/>
    <property type="match status" value="1"/>
</dbReference>
<comment type="caution">
    <text evidence="1">The sequence shown here is derived from an EMBL/GenBank/DDBJ whole genome shotgun (WGS) entry which is preliminary data.</text>
</comment>
<gene>
    <name evidence="1" type="ORF">RFI_31904</name>
</gene>
<accession>X6LVV5</accession>
<reference evidence="1 2" key="1">
    <citation type="journal article" date="2013" name="Curr. Biol.">
        <title>The Genome of the Foraminiferan Reticulomyxa filosa.</title>
        <authorList>
            <person name="Glockner G."/>
            <person name="Hulsmann N."/>
            <person name="Schleicher M."/>
            <person name="Noegel A.A."/>
            <person name="Eichinger L."/>
            <person name="Gallinger C."/>
            <person name="Pawlowski J."/>
            <person name="Sierra R."/>
            <person name="Euteneuer U."/>
            <person name="Pillet L."/>
            <person name="Moustafa A."/>
            <person name="Platzer M."/>
            <person name="Groth M."/>
            <person name="Szafranski K."/>
            <person name="Schliwa M."/>
        </authorList>
    </citation>
    <scope>NUCLEOTIDE SEQUENCE [LARGE SCALE GENOMIC DNA]</scope>
</reference>
<name>X6LVV5_RETFI</name>